<evidence type="ECO:0000313" key="3">
    <source>
        <dbReference type="Proteomes" id="UP000664277"/>
    </source>
</evidence>
<comment type="caution">
    <text evidence="2">The sequence shown here is derived from an EMBL/GenBank/DDBJ whole genome shotgun (WGS) entry which is preliminary data.</text>
</comment>
<feature type="transmembrane region" description="Helical" evidence="1">
    <location>
        <begin position="24"/>
        <end position="47"/>
    </location>
</feature>
<dbReference type="Proteomes" id="UP000664277">
    <property type="component" value="Unassembled WGS sequence"/>
</dbReference>
<evidence type="ECO:0000313" key="2">
    <source>
        <dbReference type="EMBL" id="MBN8662511.1"/>
    </source>
</evidence>
<feature type="transmembrane region" description="Helical" evidence="1">
    <location>
        <begin position="53"/>
        <end position="76"/>
    </location>
</feature>
<feature type="transmembrane region" description="Helical" evidence="1">
    <location>
        <begin position="298"/>
        <end position="320"/>
    </location>
</feature>
<feature type="transmembrane region" description="Helical" evidence="1">
    <location>
        <begin position="265"/>
        <end position="286"/>
    </location>
</feature>
<keyword evidence="1" id="KW-1133">Transmembrane helix</keyword>
<gene>
    <name evidence="2" type="ORF">J0M35_19240</name>
</gene>
<sequence>MKEHSYTNAIGDRKPLILDRDPPFLIFFGIPFFLIGLLFFVAPWGLASNSDSLSIPIKLVISGMGTVAMFVSLIVFRSASKVSVLDRGAGCVIVRQRLDKRSTRRINISEIADVILDTSKDSDGENTYRSVLLLKSGEKVGLSNAYIYDEAEAKQKVAKISALIRDPYASSFDYKRPTSPVSQSGGIGKGVVAMVCATVIASPFVSWWIAANSHQPAVQDSVVSGAPSPALDKELHLKAAEFLPVEEKIVFVTTPEPGHEGMVKIWFIPFAIVWTLFSLLWLTVALGSSVTKRSITGIIMSLFGLPFAALGIGMLLTPYFSYMRELTTIYAISEKRAFAVDKDGARELVAFDDKHFGPINASTYTRKLADGKSEERMDLLFRNNLDPEGASVTVGFWGIDKGAEVKAILEEKYRAKN</sequence>
<organism evidence="2 3">
    <name type="scientific">Candidatus Obscuribacter phosphatis</name>
    <dbReference type="NCBI Taxonomy" id="1906157"/>
    <lineage>
        <taxon>Bacteria</taxon>
        <taxon>Bacillati</taxon>
        <taxon>Candidatus Melainabacteria</taxon>
        <taxon>Candidatus Obscuribacterales</taxon>
        <taxon>Candidatus Obscuribacteraceae</taxon>
        <taxon>Candidatus Obscuribacter</taxon>
    </lineage>
</organism>
<keyword evidence="1" id="KW-0812">Transmembrane</keyword>
<accession>A0A8J7TNW4</accession>
<keyword evidence="1" id="KW-0472">Membrane</keyword>
<name>A0A8J7TNW4_9BACT</name>
<proteinExistence type="predicted"/>
<feature type="transmembrane region" description="Helical" evidence="1">
    <location>
        <begin position="191"/>
        <end position="210"/>
    </location>
</feature>
<dbReference type="AlphaFoldDB" id="A0A8J7TNW4"/>
<protein>
    <submittedName>
        <fullName evidence="2">Uncharacterized protein</fullName>
    </submittedName>
</protein>
<reference evidence="2" key="1">
    <citation type="submission" date="2021-02" db="EMBL/GenBank/DDBJ databases">
        <title>Genome-Resolved Metagenomics of a Microbial Community Performing Photosynthetic Biological Nutrient Removal.</title>
        <authorList>
            <person name="Mcdaniel E.A."/>
        </authorList>
    </citation>
    <scope>NUCLEOTIDE SEQUENCE</scope>
    <source>
        <strain evidence="2">UWPOB_OBS1</strain>
    </source>
</reference>
<dbReference type="EMBL" id="JAFLCK010000041">
    <property type="protein sequence ID" value="MBN8662511.1"/>
    <property type="molecule type" value="Genomic_DNA"/>
</dbReference>
<evidence type="ECO:0000256" key="1">
    <source>
        <dbReference type="SAM" id="Phobius"/>
    </source>
</evidence>